<reference evidence="1" key="1">
    <citation type="journal article" date="2023" name="Insect Mol. Biol.">
        <title>Genome sequencing provides insights into the evolution of gene families encoding plant cell wall-degrading enzymes in longhorned beetles.</title>
        <authorList>
            <person name="Shin N.R."/>
            <person name="Okamura Y."/>
            <person name="Kirsch R."/>
            <person name="Pauchet Y."/>
        </authorList>
    </citation>
    <scope>NUCLEOTIDE SEQUENCE</scope>
    <source>
        <strain evidence="1">MMC_N1</strain>
    </source>
</reference>
<sequence>MEIQEKAHPPEGYALTFHFSLFLSRFQIFHKGDLLKREKKVFVANPKWFAFEDNDQANTMELVTELNTKKA</sequence>
<proteinExistence type="predicted"/>
<accession>A0ABQ9IUZ6</accession>
<evidence type="ECO:0000313" key="2">
    <source>
        <dbReference type="Proteomes" id="UP001162164"/>
    </source>
</evidence>
<protein>
    <submittedName>
        <fullName evidence="1">Uncharacterized protein</fullName>
    </submittedName>
</protein>
<comment type="caution">
    <text evidence="1">The sequence shown here is derived from an EMBL/GenBank/DDBJ whole genome shotgun (WGS) entry which is preliminary data.</text>
</comment>
<evidence type="ECO:0000313" key="1">
    <source>
        <dbReference type="EMBL" id="KAJ8966461.1"/>
    </source>
</evidence>
<dbReference type="Proteomes" id="UP001162164">
    <property type="component" value="Unassembled WGS sequence"/>
</dbReference>
<keyword evidence="2" id="KW-1185">Reference proteome</keyword>
<organism evidence="1 2">
    <name type="scientific">Molorchus minor</name>
    <dbReference type="NCBI Taxonomy" id="1323400"/>
    <lineage>
        <taxon>Eukaryota</taxon>
        <taxon>Metazoa</taxon>
        <taxon>Ecdysozoa</taxon>
        <taxon>Arthropoda</taxon>
        <taxon>Hexapoda</taxon>
        <taxon>Insecta</taxon>
        <taxon>Pterygota</taxon>
        <taxon>Neoptera</taxon>
        <taxon>Endopterygota</taxon>
        <taxon>Coleoptera</taxon>
        <taxon>Polyphaga</taxon>
        <taxon>Cucujiformia</taxon>
        <taxon>Chrysomeloidea</taxon>
        <taxon>Cerambycidae</taxon>
        <taxon>Lamiinae</taxon>
        <taxon>Monochamini</taxon>
        <taxon>Molorchus</taxon>
    </lineage>
</organism>
<dbReference type="EMBL" id="JAPWTJ010002364">
    <property type="protein sequence ID" value="KAJ8966461.1"/>
    <property type="molecule type" value="Genomic_DNA"/>
</dbReference>
<gene>
    <name evidence="1" type="ORF">NQ317_011448</name>
</gene>
<name>A0ABQ9IUZ6_9CUCU</name>